<name>A0A507CUG6_9FUNG</name>
<proteinExistence type="predicted"/>
<dbReference type="EMBL" id="QEAN01000221">
    <property type="protein sequence ID" value="TPX42776.1"/>
    <property type="molecule type" value="Genomic_DNA"/>
</dbReference>
<evidence type="ECO:0000313" key="2">
    <source>
        <dbReference type="EMBL" id="TPX42776.1"/>
    </source>
</evidence>
<accession>A0A507CUG6</accession>
<sequence length="205" mass="21755">MSSYLKKISDLVWRSPPVIKEEAPPAPAPAPTYLRKMSMLVSWKSQPATKEEAPPAPATPPPATPPPATPPPAAATPAPTTAPASSSMVEEPPMAPETPIVPHATATTLETLPVEVPLLEEDPIPAETPVSPTNQSTFKRLQRRVSSMVLITKKPANKATQTGDKAAQQDSKKAFTLYGKVKATFASINLKKRKRASPATAALKT</sequence>
<dbReference type="AlphaFoldDB" id="A0A507CUG6"/>
<protein>
    <submittedName>
        <fullName evidence="2">Uncharacterized protein</fullName>
    </submittedName>
</protein>
<feature type="region of interest" description="Disordered" evidence="1">
    <location>
        <begin position="44"/>
        <end position="137"/>
    </location>
</feature>
<dbReference type="Proteomes" id="UP000317494">
    <property type="component" value="Unassembled WGS sequence"/>
</dbReference>
<evidence type="ECO:0000256" key="1">
    <source>
        <dbReference type="SAM" id="MobiDB-lite"/>
    </source>
</evidence>
<feature type="compositionally biased region" description="Low complexity" evidence="1">
    <location>
        <begin position="107"/>
        <end position="117"/>
    </location>
</feature>
<dbReference type="VEuPathDB" id="FungiDB:SeMB42_g04985"/>
<evidence type="ECO:0000313" key="3">
    <source>
        <dbReference type="Proteomes" id="UP000317494"/>
    </source>
</evidence>
<feature type="compositionally biased region" description="Low complexity" evidence="1">
    <location>
        <begin position="75"/>
        <end position="84"/>
    </location>
</feature>
<comment type="caution">
    <text evidence="2">The sequence shown here is derived from an EMBL/GenBank/DDBJ whole genome shotgun (WGS) entry which is preliminary data.</text>
</comment>
<feature type="non-terminal residue" evidence="2">
    <location>
        <position position="205"/>
    </location>
</feature>
<organism evidence="2 3">
    <name type="scientific">Synchytrium endobioticum</name>
    <dbReference type="NCBI Taxonomy" id="286115"/>
    <lineage>
        <taxon>Eukaryota</taxon>
        <taxon>Fungi</taxon>
        <taxon>Fungi incertae sedis</taxon>
        <taxon>Chytridiomycota</taxon>
        <taxon>Chytridiomycota incertae sedis</taxon>
        <taxon>Chytridiomycetes</taxon>
        <taxon>Synchytriales</taxon>
        <taxon>Synchytriaceae</taxon>
        <taxon>Synchytrium</taxon>
    </lineage>
</organism>
<reference evidence="2 3" key="1">
    <citation type="journal article" date="2019" name="Sci. Rep.">
        <title>Comparative genomics of chytrid fungi reveal insights into the obligate biotrophic and pathogenic lifestyle of Synchytrium endobioticum.</title>
        <authorList>
            <person name="van de Vossenberg B.T.L.H."/>
            <person name="Warris S."/>
            <person name="Nguyen H.D.T."/>
            <person name="van Gent-Pelzer M.P.E."/>
            <person name="Joly D.L."/>
            <person name="van de Geest H.C."/>
            <person name="Bonants P.J.M."/>
            <person name="Smith D.S."/>
            <person name="Levesque C.A."/>
            <person name="van der Lee T.A.J."/>
        </authorList>
    </citation>
    <scope>NUCLEOTIDE SEQUENCE [LARGE SCALE GENOMIC DNA]</scope>
    <source>
        <strain evidence="2 3">MB42</strain>
    </source>
</reference>
<gene>
    <name evidence="2" type="ORF">SeMB42_g04985</name>
</gene>
<feature type="compositionally biased region" description="Pro residues" evidence="1">
    <location>
        <begin position="54"/>
        <end position="74"/>
    </location>
</feature>
<keyword evidence="3" id="KW-1185">Reference proteome</keyword>